<dbReference type="PANTHER" id="PTHR46501">
    <property type="entry name" value="MYOMEGALIN"/>
    <property type="match status" value="1"/>
</dbReference>
<dbReference type="Proteomes" id="UP000694923">
    <property type="component" value="Unplaced"/>
</dbReference>
<dbReference type="GeneID" id="103594117"/>
<gene>
    <name evidence="2" type="primary">LOC103594117</name>
</gene>
<accession>A0ABM0R4I7</accession>
<dbReference type="RefSeq" id="XP_008575528.1">
    <property type="nucleotide sequence ID" value="XM_008577306.1"/>
</dbReference>
<evidence type="ECO:0000313" key="1">
    <source>
        <dbReference type="Proteomes" id="UP000694923"/>
    </source>
</evidence>
<dbReference type="InterPro" id="IPR052593">
    <property type="entry name" value="MT-associated_AKAP9-binding"/>
</dbReference>
<protein>
    <submittedName>
        <fullName evidence="2">Myomegalin-like</fullName>
    </submittedName>
</protein>
<evidence type="ECO:0000313" key="2">
    <source>
        <dbReference type="RefSeq" id="XP_008575528.1"/>
    </source>
</evidence>
<organism evidence="1 2">
    <name type="scientific">Galeopterus variegatus</name>
    <name type="common">Malayan flying lemur</name>
    <name type="synonym">Cynocephalus variegatus</name>
    <dbReference type="NCBI Taxonomy" id="482537"/>
    <lineage>
        <taxon>Eukaryota</taxon>
        <taxon>Metazoa</taxon>
        <taxon>Chordata</taxon>
        <taxon>Craniata</taxon>
        <taxon>Vertebrata</taxon>
        <taxon>Euteleostomi</taxon>
        <taxon>Mammalia</taxon>
        <taxon>Eutheria</taxon>
        <taxon>Euarchontoglires</taxon>
        <taxon>Dermoptera</taxon>
        <taxon>Cynocephalidae</taxon>
        <taxon>Galeopterus</taxon>
    </lineage>
</organism>
<keyword evidence="1" id="KW-1185">Reference proteome</keyword>
<name>A0ABM0R4I7_GALVR</name>
<sequence length="100" mass="10970">MRPQKMNASGDLSSLSSLFWTDSKSSGANLLEKNLIEIQKLCQRLQESVCINDRLRERLEHMLSKAGQGKSTAQLAPDVSLIAPHSYTQSHSSGSGQDIL</sequence>
<reference evidence="2" key="1">
    <citation type="submission" date="2025-08" db="UniProtKB">
        <authorList>
            <consortium name="RefSeq"/>
        </authorList>
    </citation>
    <scope>IDENTIFICATION</scope>
</reference>
<dbReference type="PANTHER" id="PTHR46501:SF2">
    <property type="entry name" value="MYOMEGALIN"/>
    <property type="match status" value="1"/>
</dbReference>
<proteinExistence type="predicted"/>